<dbReference type="EMBL" id="BMOQ01000002">
    <property type="protein sequence ID" value="GGN10961.1"/>
    <property type="molecule type" value="Genomic_DNA"/>
</dbReference>
<evidence type="ECO:0000256" key="6">
    <source>
        <dbReference type="ARBA" id="ARBA00022989"/>
    </source>
</evidence>
<comment type="caution">
    <text evidence="10">The sequence shown here is derived from an EMBL/GenBank/DDBJ whole genome shotgun (WGS) entry which is preliminary data.</text>
</comment>
<dbReference type="OrthoDB" id="31404at2157"/>
<organism evidence="10 11">
    <name type="scientific">Halarchaeum nitratireducens</name>
    <dbReference type="NCBI Taxonomy" id="489913"/>
    <lineage>
        <taxon>Archaea</taxon>
        <taxon>Methanobacteriati</taxon>
        <taxon>Methanobacteriota</taxon>
        <taxon>Stenosarchaea group</taxon>
        <taxon>Halobacteria</taxon>
        <taxon>Halobacteriales</taxon>
        <taxon>Halobacteriaceae</taxon>
    </lineage>
</organism>
<dbReference type="PROSITE" id="PS50928">
    <property type="entry name" value="ABC_TM1"/>
    <property type="match status" value="1"/>
</dbReference>
<gene>
    <name evidence="10" type="ORF">GCM10009021_08640</name>
</gene>
<dbReference type="AlphaFoldDB" id="A0A830G9Q8"/>
<comment type="similarity">
    <text evidence="2">Belongs to the binding-protein-dependent transport system permease family. CysTW subfamily.</text>
</comment>
<feature type="transmembrane region" description="Helical" evidence="8">
    <location>
        <begin position="31"/>
        <end position="51"/>
    </location>
</feature>
<keyword evidence="3 8" id="KW-0813">Transport</keyword>
<feature type="transmembrane region" description="Helical" evidence="8">
    <location>
        <begin position="269"/>
        <end position="292"/>
    </location>
</feature>
<dbReference type="Gene3D" id="1.10.3720.10">
    <property type="entry name" value="MetI-like"/>
    <property type="match status" value="1"/>
</dbReference>
<feature type="transmembrane region" description="Helical" evidence="8">
    <location>
        <begin position="166"/>
        <end position="187"/>
    </location>
</feature>
<feature type="domain" description="ABC transmembrane type-1" evidence="9">
    <location>
        <begin position="81"/>
        <end position="290"/>
    </location>
</feature>
<evidence type="ECO:0000313" key="11">
    <source>
        <dbReference type="Proteomes" id="UP000608850"/>
    </source>
</evidence>
<keyword evidence="6 8" id="KW-1133">Transmembrane helix</keyword>
<evidence type="ECO:0000256" key="4">
    <source>
        <dbReference type="ARBA" id="ARBA00022475"/>
    </source>
</evidence>
<proteinExistence type="inferred from homology"/>
<protein>
    <submittedName>
        <fullName evidence="10">ABC transporter permease</fullName>
    </submittedName>
</protein>
<feature type="transmembrane region" description="Helical" evidence="8">
    <location>
        <begin position="82"/>
        <end position="105"/>
    </location>
</feature>
<dbReference type="CDD" id="cd06261">
    <property type="entry name" value="TM_PBP2"/>
    <property type="match status" value="1"/>
</dbReference>
<dbReference type="Proteomes" id="UP000608850">
    <property type="component" value="Unassembled WGS sequence"/>
</dbReference>
<dbReference type="GO" id="GO:0055085">
    <property type="term" value="P:transmembrane transport"/>
    <property type="evidence" value="ECO:0007669"/>
    <property type="project" value="InterPro"/>
</dbReference>
<keyword evidence="11" id="KW-1185">Reference proteome</keyword>
<evidence type="ECO:0000256" key="8">
    <source>
        <dbReference type="RuleBase" id="RU363032"/>
    </source>
</evidence>
<evidence type="ECO:0000259" key="9">
    <source>
        <dbReference type="PROSITE" id="PS50928"/>
    </source>
</evidence>
<sequence>MTDTTHVDADDRRAFTGSLPSPKYLVASYPVAMLVVLFGVPFCLLLVFSFYQNVEGGYFAPGFTLENYARFLTSDLYLGRTLFTFEVSVATALACLVLGYPLAYYLARLDGGFRRQAYLTTVVSTLWLTFIIRGYAWQVLLGERGIVTRALAALGLVPSGEALTPGLGALLVGMVYVFLPFMVLSLYTTIKDIDRSLEEASRNLGAGPVTTFLRVTLPLSKNGIASGTTLVFILSLGVYVLPRLLGGPSQWTLPVLIGNQVGVEGNVPFGAAISVVLVVFIAVVVGGVALIVRDSDPDPSDAEVEA</sequence>
<evidence type="ECO:0000256" key="1">
    <source>
        <dbReference type="ARBA" id="ARBA00004651"/>
    </source>
</evidence>
<name>A0A830G9Q8_9EURY</name>
<dbReference type="RefSeq" id="WP_188877315.1">
    <property type="nucleotide sequence ID" value="NZ_BMOQ01000002.1"/>
</dbReference>
<evidence type="ECO:0000256" key="5">
    <source>
        <dbReference type="ARBA" id="ARBA00022692"/>
    </source>
</evidence>
<keyword evidence="5 8" id="KW-0812">Transmembrane</keyword>
<dbReference type="GO" id="GO:0005886">
    <property type="term" value="C:plasma membrane"/>
    <property type="evidence" value="ECO:0007669"/>
    <property type="project" value="UniProtKB-SubCell"/>
</dbReference>
<evidence type="ECO:0000256" key="3">
    <source>
        <dbReference type="ARBA" id="ARBA00022448"/>
    </source>
</evidence>
<evidence type="ECO:0000256" key="2">
    <source>
        <dbReference type="ARBA" id="ARBA00007069"/>
    </source>
</evidence>
<comment type="subcellular location">
    <subcellularLocation>
        <location evidence="1 8">Cell membrane</location>
        <topology evidence="1 8">Multi-pass membrane protein</topology>
    </subcellularLocation>
</comment>
<dbReference type="PANTHER" id="PTHR42929">
    <property type="entry name" value="INNER MEMBRANE ABC TRANSPORTER PERMEASE PROTEIN YDCU-RELATED-RELATED"/>
    <property type="match status" value="1"/>
</dbReference>
<feature type="transmembrane region" description="Helical" evidence="8">
    <location>
        <begin position="223"/>
        <end position="241"/>
    </location>
</feature>
<feature type="transmembrane region" description="Helical" evidence="8">
    <location>
        <begin position="117"/>
        <end position="136"/>
    </location>
</feature>
<dbReference type="InterPro" id="IPR000515">
    <property type="entry name" value="MetI-like"/>
</dbReference>
<reference evidence="10 11" key="1">
    <citation type="journal article" date="2019" name="Int. J. Syst. Evol. Microbiol.">
        <title>The Global Catalogue of Microorganisms (GCM) 10K type strain sequencing project: providing services to taxonomists for standard genome sequencing and annotation.</title>
        <authorList>
            <consortium name="The Broad Institute Genomics Platform"/>
            <consortium name="The Broad Institute Genome Sequencing Center for Infectious Disease"/>
            <person name="Wu L."/>
            <person name="Ma J."/>
        </authorList>
    </citation>
    <scope>NUCLEOTIDE SEQUENCE [LARGE SCALE GENOMIC DNA]</scope>
    <source>
        <strain evidence="10 11">JCM 16331</strain>
    </source>
</reference>
<evidence type="ECO:0000256" key="7">
    <source>
        <dbReference type="ARBA" id="ARBA00023136"/>
    </source>
</evidence>
<dbReference type="PANTHER" id="PTHR42929:SF1">
    <property type="entry name" value="INNER MEMBRANE ABC TRANSPORTER PERMEASE PROTEIN YDCU-RELATED"/>
    <property type="match status" value="1"/>
</dbReference>
<accession>A0A830G9Q8</accession>
<dbReference type="SUPFAM" id="SSF161098">
    <property type="entry name" value="MetI-like"/>
    <property type="match status" value="1"/>
</dbReference>
<evidence type="ECO:0000313" key="10">
    <source>
        <dbReference type="EMBL" id="GGN10961.1"/>
    </source>
</evidence>
<keyword evidence="4" id="KW-1003">Cell membrane</keyword>
<dbReference type="Pfam" id="PF00528">
    <property type="entry name" value="BPD_transp_1"/>
    <property type="match status" value="1"/>
</dbReference>
<dbReference type="InterPro" id="IPR035906">
    <property type="entry name" value="MetI-like_sf"/>
</dbReference>
<keyword evidence="7 8" id="KW-0472">Membrane</keyword>